<sequence>MFSGGEKTIGERLKLTVDNADKELKKAKKRWTMTWYAMNVCIALQIVLGAVTTGVSAASTGRQASIGTAVLGGLSTLSASYLARARGSGEPEASAVRCSELEHFIRDCKAFLLDRGHLVGSEYDNEVRQYRRRFEEILGNGEGVGGWIPAGMGAAVGDAMRARMGGVMGKVDEKVHDVEEVEDDFRRRVGDDVRAVRETGEELRARGEDVRARGEAIGQQVQEIQGMGREMRNRALAPL</sequence>
<dbReference type="InterPro" id="IPR041622">
    <property type="entry name" value="SLATT_fungi"/>
</dbReference>
<evidence type="ECO:0000259" key="2">
    <source>
        <dbReference type="Pfam" id="PF18142"/>
    </source>
</evidence>
<protein>
    <recommendedName>
        <fullName evidence="2">SMODS and SLOG-associating 2TM effector domain-containing protein</fullName>
    </recommendedName>
</protein>
<organism evidence="3 4">
    <name type="scientific">Fibroporia radiculosa</name>
    <dbReference type="NCBI Taxonomy" id="599839"/>
    <lineage>
        <taxon>Eukaryota</taxon>
        <taxon>Fungi</taxon>
        <taxon>Dikarya</taxon>
        <taxon>Basidiomycota</taxon>
        <taxon>Agaricomycotina</taxon>
        <taxon>Agaricomycetes</taxon>
        <taxon>Polyporales</taxon>
        <taxon>Fibroporiaceae</taxon>
        <taxon>Fibroporia</taxon>
    </lineage>
</organism>
<keyword evidence="4" id="KW-1185">Reference proteome</keyword>
<evidence type="ECO:0000256" key="1">
    <source>
        <dbReference type="SAM" id="Phobius"/>
    </source>
</evidence>
<name>J4H586_9APHY</name>
<keyword evidence="1" id="KW-0472">Membrane</keyword>
<proteinExistence type="predicted"/>
<dbReference type="OrthoDB" id="3245801at2759"/>
<dbReference type="InParanoid" id="J4H586"/>
<evidence type="ECO:0000313" key="4">
    <source>
        <dbReference type="Proteomes" id="UP000006352"/>
    </source>
</evidence>
<dbReference type="GeneID" id="24101204"/>
<gene>
    <name evidence="3" type="ORF">FIBRA_08555</name>
</gene>
<dbReference type="HOGENOM" id="CLU_1161158_0_0_1"/>
<dbReference type="STRING" id="599839.J4H586"/>
<dbReference type="Proteomes" id="UP000006352">
    <property type="component" value="Unassembled WGS sequence"/>
</dbReference>
<dbReference type="NCBIfam" id="NF033635">
    <property type="entry name" value="SLATT_fungal"/>
    <property type="match status" value="1"/>
</dbReference>
<keyword evidence="1" id="KW-1133">Transmembrane helix</keyword>
<dbReference type="AlphaFoldDB" id="J4H586"/>
<dbReference type="RefSeq" id="XP_012185587.1">
    <property type="nucleotide sequence ID" value="XM_012330197.1"/>
</dbReference>
<keyword evidence="1" id="KW-0812">Transmembrane</keyword>
<reference evidence="3 4" key="1">
    <citation type="journal article" date="2012" name="Appl. Environ. Microbiol.">
        <title>Short-read sequencing for genomic analysis of the brown rot fungus Fibroporia radiculosa.</title>
        <authorList>
            <person name="Tang J.D."/>
            <person name="Perkins A.D."/>
            <person name="Sonstegard T.S."/>
            <person name="Schroeder S.G."/>
            <person name="Burgess S.C."/>
            <person name="Diehl S.V."/>
        </authorList>
    </citation>
    <scope>NUCLEOTIDE SEQUENCE [LARGE SCALE GENOMIC DNA]</scope>
    <source>
        <strain evidence="3 4">TFFH 294</strain>
    </source>
</reference>
<dbReference type="Pfam" id="PF18142">
    <property type="entry name" value="SLATT_fungal"/>
    <property type="match status" value="1"/>
</dbReference>
<accession>J4H586</accession>
<feature type="domain" description="SMODS and SLOG-associating 2TM effector" evidence="2">
    <location>
        <begin position="20"/>
        <end position="140"/>
    </location>
</feature>
<feature type="transmembrane region" description="Helical" evidence="1">
    <location>
        <begin position="35"/>
        <end position="58"/>
    </location>
</feature>
<evidence type="ECO:0000313" key="3">
    <source>
        <dbReference type="EMBL" id="CCM06304.1"/>
    </source>
</evidence>
<dbReference type="EMBL" id="HE797278">
    <property type="protein sequence ID" value="CCM06304.1"/>
    <property type="molecule type" value="Genomic_DNA"/>
</dbReference>